<dbReference type="EMBL" id="JAFCJH010000006">
    <property type="protein sequence ID" value="MBR0795355.1"/>
    <property type="molecule type" value="Genomic_DNA"/>
</dbReference>
<dbReference type="Proteomes" id="UP001315278">
    <property type="component" value="Unassembled WGS sequence"/>
</dbReference>
<keyword evidence="2" id="KW-1185">Reference proteome</keyword>
<reference evidence="2" key="1">
    <citation type="journal article" date="2021" name="ISME J.">
        <title>Evolutionary origin and ecological implication of a unique nif island in free-living Bradyrhizobium lineages.</title>
        <authorList>
            <person name="Tao J."/>
        </authorList>
    </citation>
    <scope>NUCLEOTIDE SEQUENCE [LARGE SCALE GENOMIC DNA]</scope>
    <source>
        <strain evidence="2">SZCCT0434</strain>
    </source>
</reference>
<sequence>MSTSYERQIDGIIEALQAHVLPNNADDFIRGQVFSVIFALNGLKLAADWKAGPLLQQVRVQDDAFAAVRRLADGMAHPEIPAAPRIEGDIVDAAHIESLRDDGDRLLGQLLLWATGEGVRADNPLAASEIERLLRGSICDQLKVELATTPKSMLQQIAGGDGDKAATPG</sequence>
<evidence type="ECO:0000313" key="2">
    <source>
        <dbReference type="Proteomes" id="UP001315278"/>
    </source>
</evidence>
<comment type="caution">
    <text evidence="1">The sequence shown here is derived from an EMBL/GenBank/DDBJ whole genome shotgun (WGS) entry which is preliminary data.</text>
</comment>
<protein>
    <submittedName>
        <fullName evidence="1">Uncharacterized protein</fullName>
    </submittedName>
</protein>
<name>A0ABS5FF00_9BRAD</name>
<evidence type="ECO:0000313" key="1">
    <source>
        <dbReference type="EMBL" id="MBR0795355.1"/>
    </source>
</evidence>
<dbReference type="RefSeq" id="WP_212492258.1">
    <property type="nucleotide sequence ID" value="NZ_JAFCJH010000006.1"/>
</dbReference>
<organism evidence="1 2">
    <name type="scientific">Bradyrhizobium jicamae</name>
    <dbReference type="NCBI Taxonomy" id="280332"/>
    <lineage>
        <taxon>Bacteria</taxon>
        <taxon>Pseudomonadati</taxon>
        <taxon>Pseudomonadota</taxon>
        <taxon>Alphaproteobacteria</taxon>
        <taxon>Hyphomicrobiales</taxon>
        <taxon>Nitrobacteraceae</taxon>
        <taxon>Bradyrhizobium</taxon>
    </lineage>
</organism>
<accession>A0ABS5FF00</accession>
<gene>
    <name evidence="1" type="ORF">JQ615_08140</name>
</gene>
<proteinExistence type="predicted"/>